<gene>
    <name evidence="2" type="ORF">BTJ39_18960</name>
</gene>
<protein>
    <submittedName>
        <fullName evidence="2">DUF4810 domain-containing protein</fullName>
    </submittedName>
</protein>
<dbReference type="RefSeq" id="WP_078004289.1">
    <property type="nucleotide sequence ID" value="NZ_MRUL01000017.1"/>
</dbReference>
<sequence>MELRKITLAVLPLMLAACAAKNTTQYHWGEYQAALYSYYKHDGSADKQIEMLNKVLEESKAKNKIPAPGLHAQLGMLYAESGRRDRAFEQFSAEKLAYPESAHYMDFLMRNHKGGV</sequence>
<dbReference type="STRING" id="1926881.BTJ39_18960"/>
<comment type="caution">
    <text evidence="2">The sequence shown here is derived from an EMBL/GenBank/DDBJ whole genome shotgun (WGS) entry which is preliminary data.</text>
</comment>
<dbReference type="InterPro" id="IPR014508">
    <property type="entry name" value="UCP020555_TPR-like"/>
</dbReference>
<dbReference type="PROSITE" id="PS51257">
    <property type="entry name" value="PROKAR_LIPOPROTEIN"/>
    <property type="match status" value="1"/>
</dbReference>
<evidence type="ECO:0000313" key="3">
    <source>
        <dbReference type="Proteomes" id="UP000190667"/>
    </source>
</evidence>
<evidence type="ECO:0000256" key="1">
    <source>
        <dbReference type="SAM" id="SignalP"/>
    </source>
</evidence>
<keyword evidence="3" id="KW-1185">Reference proteome</keyword>
<organism evidence="2 3">
    <name type="scientific">Izhakiella australiensis</name>
    <dbReference type="NCBI Taxonomy" id="1926881"/>
    <lineage>
        <taxon>Bacteria</taxon>
        <taxon>Pseudomonadati</taxon>
        <taxon>Pseudomonadota</taxon>
        <taxon>Gammaproteobacteria</taxon>
        <taxon>Enterobacterales</taxon>
        <taxon>Erwiniaceae</taxon>
        <taxon>Izhakiella</taxon>
    </lineage>
</organism>
<keyword evidence="1" id="KW-0732">Signal</keyword>
<reference evidence="2 3" key="1">
    <citation type="submission" date="2016-12" db="EMBL/GenBank/DDBJ databases">
        <title>Izhakiella australiana sp. nov. of genus Izhakiella isolated from Australian desert.</title>
        <authorList>
            <person name="Ji M."/>
        </authorList>
    </citation>
    <scope>NUCLEOTIDE SEQUENCE [LARGE SCALE GENOMIC DNA]</scope>
    <source>
        <strain evidence="2 3">D4N98</strain>
    </source>
</reference>
<dbReference type="EMBL" id="MRUL01000017">
    <property type="protein sequence ID" value="OON38053.1"/>
    <property type="molecule type" value="Genomic_DNA"/>
</dbReference>
<proteinExistence type="predicted"/>
<dbReference type="Proteomes" id="UP000190667">
    <property type="component" value="Unassembled WGS sequence"/>
</dbReference>
<dbReference type="AlphaFoldDB" id="A0A1S8YH42"/>
<name>A0A1S8YH42_9GAMM</name>
<evidence type="ECO:0000313" key="2">
    <source>
        <dbReference type="EMBL" id="OON38053.1"/>
    </source>
</evidence>
<feature type="chain" id="PRO_5012842918" evidence="1">
    <location>
        <begin position="20"/>
        <end position="116"/>
    </location>
</feature>
<dbReference type="Pfam" id="PF16068">
    <property type="entry name" value="DUF4810"/>
    <property type="match status" value="1"/>
</dbReference>
<dbReference type="OrthoDB" id="9800218at2"/>
<accession>A0A1S8YH42</accession>
<dbReference type="PIRSF" id="PIRSF020555">
    <property type="entry name" value="UCP020555"/>
    <property type="match status" value="1"/>
</dbReference>
<feature type="signal peptide" evidence="1">
    <location>
        <begin position="1"/>
        <end position="19"/>
    </location>
</feature>